<evidence type="ECO:0000256" key="2">
    <source>
        <dbReference type="SAM" id="Phobius"/>
    </source>
</evidence>
<keyword evidence="5" id="KW-1185">Reference proteome</keyword>
<comment type="caution">
    <text evidence="4">The sequence shown here is derived from an EMBL/GenBank/DDBJ whole genome shotgun (WGS) entry which is preliminary data.</text>
</comment>
<dbReference type="Pfam" id="PF13584">
    <property type="entry name" value="BatD"/>
    <property type="match status" value="1"/>
</dbReference>
<evidence type="ECO:0000313" key="5">
    <source>
        <dbReference type="Proteomes" id="UP000309215"/>
    </source>
</evidence>
<dbReference type="InterPro" id="IPR025738">
    <property type="entry name" value="BatD"/>
</dbReference>
<organism evidence="4 5">
    <name type="scientific">Polyangium fumosum</name>
    <dbReference type="NCBI Taxonomy" id="889272"/>
    <lineage>
        <taxon>Bacteria</taxon>
        <taxon>Pseudomonadati</taxon>
        <taxon>Myxococcota</taxon>
        <taxon>Polyangia</taxon>
        <taxon>Polyangiales</taxon>
        <taxon>Polyangiaceae</taxon>
        <taxon>Polyangium</taxon>
    </lineage>
</organism>
<dbReference type="PANTHER" id="PTHR40940">
    <property type="entry name" value="PROTEIN BATD-RELATED"/>
    <property type="match status" value="1"/>
</dbReference>
<gene>
    <name evidence="4" type="ORF">E8A74_13525</name>
</gene>
<keyword evidence="2" id="KW-0812">Transmembrane</keyword>
<feature type="compositionally biased region" description="Low complexity" evidence="1">
    <location>
        <begin position="433"/>
        <end position="458"/>
    </location>
</feature>
<evidence type="ECO:0000256" key="1">
    <source>
        <dbReference type="SAM" id="MobiDB-lite"/>
    </source>
</evidence>
<evidence type="ECO:0008006" key="6">
    <source>
        <dbReference type="Google" id="ProtNLM"/>
    </source>
</evidence>
<dbReference type="Proteomes" id="UP000309215">
    <property type="component" value="Unassembled WGS sequence"/>
</dbReference>
<feature type="transmembrane region" description="Helical" evidence="2">
    <location>
        <begin position="489"/>
        <end position="510"/>
    </location>
</feature>
<accession>A0A4U1JDB6</accession>
<reference evidence="4 5" key="1">
    <citation type="submission" date="2019-04" db="EMBL/GenBank/DDBJ databases">
        <authorList>
            <person name="Li Y."/>
            <person name="Wang J."/>
        </authorList>
    </citation>
    <scope>NUCLEOTIDE SEQUENCE [LARGE SCALE GENOMIC DNA]</scope>
    <source>
        <strain evidence="4 5">DSM 14668</strain>
    </source>
</reference>
<keyword evidence="2" id="KW-0472">Membrane</keyword>
<dbReference type="OrthoDB" id="180318at2"/>
<dbReference type="RefSeq" id="WP_136929408.1">
    <property type="nucleotide sequence ID" value="NZ_SSMQ01000012.1"/>
</dbReference>
<proteinExistence type="predicted"/>
<keyword evidence="2" id="KW-1133">Transmembrane helix</keyword>
<keyword evidence="3" id="KW-0732">Signal</keyword>
<feature type="region of interest" description="Disordered" evidence="1">
    <location>
        <begin position="431"/>
        <end position="465"/>
    </location>
</feature>
<sequence length="638" mass="66975">MRAGALAWALTAQAAIVSVATIAHAEPQVTTRVSARKVEVGEPFSIQLSALVPPGEPMPSDPRLAPPAGATIQGGPAVGTSMVSINGNTRLGIDASWQLVSNAPGRVKIPAPSVLWSGKRFSGQAVEVEVVPSTGRSRRPQSPFLLPGGPGIFGQFGFGGGHDPFADDDDDDEPQPALDEKLELKTAPDPYVFVHARADKKEAVVGEQVTVSFYVYQRVNVEMAPAHDASMTDFIRMSMISTPGFEPPFRTRAGGKTYMARLIDRVALFPVRTGDLHVGPMTIKFSGQRVGRLVDRSSEDIVVRVTEPPRAGRPPGYVLGDVGRFSLSATVEPRRLTQGGSIAVSVQVKGNGNFPQTLAVPARTGVEWLDPEKRESIGPQGAIIAGYRSFGYVVRIQEAGQVDLGKINLPYWDPSSKQYEVASVELGKVDVTPSAAPDPRSSASASPSAAPGADPAAPKGEADPFATLPAPRATLGAFVAPSAPLFDGASLYVVIAAPPLAYGMLAAAAAGARRLRSRRAAGASSPERLANVALDEADQARERGDTKALSAAVERAIHHAIKAATTLESRGILLDDLATELEDAGVPEDLAARTRSLLDEASALRFDPGASASSLEELSTRGRAVVRDLLAVSGRARG</sequence>
<dbReference type="EMBL" id="SSMQ01000012">
    <property type="protein sequence ID" value="TKD08810.1"/>
    <property type="molecule type" value="Genomic_DNA"/>
</dbReference>
<dbReference type="AlphaFoldDB" id="A0A4U1JDB6"/>
<protein>
    <recommendedName>
        <fullName evidence="6">Protein BatD</fullName>
    </recommendedName>
</protein>
<dbReference type="PANTHER" id="PTHR40940:SF2">
    <property type="entry name" value="BATD"/>
    <property type="match status" value="1"/>
</dbReference>
<feature type="signal peptide" evidence="3">
    <location>
        <begin position="1"/>
        <end position="25"/>
    </location>
</feature>
<evidence type="ECO:0000256" key="3">
    <source>
        <dbReference type="SAM" id="SignalP"/>
    </source>
</evidence>
<feature type="region of interest" description="Disordered" evidence="1">
    <location>
        <begin position="157"/>
        <end position="176"/>
    </location>
</feature>
<evidence type="ECO:0000313" key="4">
    <source>
        <dbReference type="EMBL" id="TKD08810.1"/>
    </source>
</evidence>
<feature type="chain" id="PRO_5020352637" description="Protein BatD" evidence="3">
    <location>
        <begin position="26"/>
        <end position="638"/>
    </location>
</feature>
<name>A0A4U1JDB6_9BACT</name>